<reference evidence="3 4" key="1">
    <citation type="journal article" date="2019" name="Nat. Ecol. Evol.">
        <title>Megaphylogeny resolves global patterns of mushroom evolution.</title>
        <authorList>
            <person name="Varga T."/>
            <person name="Krizsan K."/>
            <person name="Foldi C."/>
            <person name="Dima B."/>
            <person name="Sanchez-Garcia M."/>
            <person name="Sanchez-Ramirez S."/>
            <person name="Szollosi G.J."/>
            <person name="Szarkandi J.G."/>
            <person name="Papp V."/>
            <person name="Albert L."/>
            <person name="Andreopoulos W."/>
            <person name="Angelini C."/>
            <person name="Antonin V."/>
            <person name="Barry K.W."/>
            <person name="Bougher N.L."/>
            <person name="Buchanan P."/>
            <person name="Buyck B."/>
            <person name="Bense V."/>
            <person name="Catcheside P."/>
            <person name="Chovatia M."/>
            <person name="Cooper J."/>
            <person name="Damon W."/>
            <person name="Desjardin D."/>
            <person name="Finy P."/>
            <person name="Geml J."/>
            <person name="Haridas S."/>
            <person name="Hughes K."/>
            <person name="Justo A."/>
            <person name="Karasinski D."/>
            <person name="Kautmanova I."/>
            <person name="Kiss B."/>
            <person name="Kocsube S."/>
            <person name="Kotiranta H."/>
            <person name="LaButti K.M."/>
            <person name="Lechner B.E."/>
            <person name="Liimatainen K."/>
            <person name="Lipzen A."/>
            <person name="Lukacs Z."/>
            <person name="Mihaltcheva S."/>
            <person name="Morgado L.N."/>
            <person name="Niskanen T."/>
            <person name="Noordeloos M.E."/>
            <person name="Ohm R.A."/>
            <person name="Ortiz-Santana B."/>
            <person name="Ovrebo C."/>
            <person name="Racz N."/>
            <person name="Riley R."/>
            <person name="Savchenko A."/>
            <person name="Shiryaev A."/>
            <person name="Soop K."/>
            <person name="Spirin V."/>
            <person name="Szebenyi C."/>
            <person name="Tomsovsky M."/>
            <person name="Tulloss R.E."/>
            <person name="Uehling J."/>
            <person name="Grigoriev I.V."/>
            <person name="Vagvolgyi C."/>
            <person name="Papp T."/>
            <person name="Martin F.M."/>
            <person name="Miettinen O."/>
            <person name="Hibbett D.S."/>
            <person name="Nagy L.G."/>
        </authorList>
    </citation>
    <scope>NUCLEOTIDE SEQUENCE [LARGE SCALE GENOMIC DNA]</scope>
    <source>
        <strain evidence="3 4">CBS 309.79</strain>
    </source>
</reference>
<feature type="region of interest" description="Disordered" evidence="1">
    <location>
        <begin position="50"/>
        <end position="74"/>
    </location>
</feature>
<keyword evidence="4" id="KW-1185">Reference proteome</keyword>
<evidence type="ECO:0000256" key="2">
    <source>
        <dbReference type="SAM" id="Phobius"/>
    </source>
</evidence>
<keyword evidence="2" id="KW-0472">Membrane</keyword>
<sequence>MAEHYLRVLDIRFTSVLIASAFLDALLSSAFPSLMRYESTLSAVAATTLSTQASPPSSNFSAAGSSQTKLTPLPTLGHPRSVSISAFAFAI</sequence>
<keyword evidence="2" id="KW-1133">Transmembrane helix</keyword>
<protein>
    <submittedName>
        <fullName evidence="3">Uncharacterized protein</fullName>
    </submittedName>
</protein>
<proteinExistence type="predicted"/>
<keyword evidence="2" id="KW-0812">Transmembrane</keyword>
<evidence type="ECO:0000313" key="3">
    <source>
        <dbReference type="EMBL" id="TFK98518.1"/>
    </source>
</evidence>
<organism evidence="3 4">
    <name type="scientific">Pterulicium gracile</name>
    <dbReference type="NCBI Taxonomy" id="1884261"/>
    <lineage>
        <taxon>Eukaryota</taxon>
        <taxon>Fungi</taxon>
        <taxon>Dikarya</taxon>
        <taxon>Basidiomycota</taxon>
        <taxon>Agaricomycotina</taxon>
        <taxon>Agaricomycetes</taxon>
        <taxon>Agaricomycetidae</taxon>
        <taxon>Agaricales</taxon>
        <taxon>Pleurotineae</taxon>
        <taxon>Pterulaceae</taxon>
        <taxon>Pterulicium</taxon>
    </lineage>
</organism>
<dbReference type="EMBL" id="ML178839">
    <property type="protein sequence ID" value="TFK98518.1"/>
    <property type="molecule type" value="Genomic_DNA"/>
</dbReference>
<evidence type="ECO:0000313" key="4">
    <source>
        <dbReference type="Proteomes" id="UP000305067"/>
    </source>
</evidence>
<feature type="compositionally biased region" description="Polar residues" evidence="1">
    <location>
        <begin position="55"/>
        <end position="70"/>
    </location>
</feature>
<evidence type="ECO:0000256" key="1">
    <source>
        <dbReference type="SAM" id="MobiDB-lite"/>
    </source>
</evidence>
<feature type="transmembrane region" description="Helical" evidence="2">
    <location>
        <begin position="12"/>
        <end position="31"/>
    </location>
</feature>
<accession>A0A5C3QEB8</accession>
<dbReference type="AlphaFoldDB" id="A0A5C3QEB8"/>
<gene>
    <name evidence="3" type="ORF">BDV98DRAFT_572803</name>
</gene>
<name>A0A5C3QEB8_9AGAR</name>
<dbReference type="Proteomes" id="UP000305067">
    <property type="component" value="Unassembled WGS sequence"/>
</dbReference>